<feature type="non-terminal residue" evidence="1">
    <location>
        <position position="379"/>
    </location>
</feature>
<accession>A0A0F8YU09</accession>
<evidence type="ECO:0000313" key="1">
    <source>
        <dbReference type="EMBL" id="KKK84928.1"/>
    </source>
</evidence>
<organism evidence="1">
    <name type="scientific">marine sediment metagenome</name>
    <dbReference type="NCBI Taxonomy" id="412755"/>
    <lineage>
        <taxon>unclassified sequences</taxon>
        <taxon>metagenomes</taxon>
        <taxon>ecological metagenomes</taxon>
    </lineage>
</organism>
<dbReference type="AlphaFoldDB" id="A0A0F8YU09"/>
<proteinExistence type="predicted"/>
<dbReference type="EMBL" id="LAZR01051541">
    <property type="protein sequence ID" value="KKK84928.1"/>
    <property type="molecule type" value="Genomic_DNA"/>
</dbReference>
<sequence length="379" mass="43956">MELLTTAHSKSIGGVLSCLDRVIITGTLPQVCHSKGMTSYLYSKGVRIFDYPKFAEPFKNEIRTNAEQLAQDAGVEIEFVAKTHIRKEDLIKKVLDKRGTHTGLVHIISAMEACGSYRPWHDKQSGKTFLKSSQSKCLHYYFYFIDPYLGYGYVRVPTWCPFKLQVYINGHNILANELDKQGMKYSMIDNAFDYIEDFSKAQEICDNIDIKKIHKRLDHLANTYCPVYSSFNQVYHWSIMQAEYATDIVFKKQEYLQSIYSELTATAIHTVKPDNIATFLGHKIDPRYQGEMGNNYNIRIEGSRIKHTMGKSSIKMYDKFSKILRIETTTNDVSFFKYYREVEHRNGNTSMQYAHLKKNIYSLTLLALLFKASNKRYLE</sequence>
<protein>
    <submittedName>
        <fullName evidence="1">Uncharacterized protein</fullName>
    </submittedName>
</protein>
<comment type="caution">
    <text evidence="1">The sequence shown here is derived from an EMBL/GenBank/DDBJ whole genome shotgun (WGS) entry which is preliminary data.</text>
</comment>
<name>A0A0F8YU09_9ZZZZ</name>
<reference evidence="1" key="1">
    <citation type="journal article" date="2015" name="Nature">
        <title>Complex archaea that bridge the gap between prokaryotes and eukaryotes.</title>
        <authorList>
            <person name="Spang A."/>
            <person name="Saw J.H."/>
            <person name="Jorgensen S.L."/>
            <person name="Zaremba-Niedzwiedzka K."/>
            <person name="Martijn J."/>
            <person name="Lind A.E."/>
            <person name="van Eijk R."/>
            <person name="Schleper C."/>
            <person name="Guy L."/>
            <person name="Ettema T.J."/>
        </authorList>
    </citation>
    <scope>NUCLEOTIDE SEQUENCE</scope>
</reference>
<gene>
    <name evidence="1" type="ORF">LCGC14_2778410</name>
</gene>